<evidence type="ECO:0000256" key="1">
    <source>
        <dbReference type="SAM" id="Phobius"/>
    </source>
</evidence>
<protein>
    <recommendedName>
        <fullName evidence="2">Nucleotide-diphospho-sugar transferase domain-containing protein</fullName>
    </recommendedName>
</protein>
<dbReference type="PANTHER" id="PTHR47032">
    <property type="entry name" value="UDP-D-XYLOSE:L-FUCOSE ALPHA-1,3-D-XYLOSYLTRANSFERASE-RELATED"/>
    <property type="match status" value="1"/>
</dbReference>
<sequence>MPPYNHHYVAHRKRTNLLRLLLTVALTGASLLQLVQYLAPPPQQGAIATHAQIPITLYNALLAQLDDDSVSSPPPLDSALADLIESRLNLTTYDDDMTDRAVTLLWASYSLRDFALNWACHAQRVAVTNYVFVVEEDMMYVYLEEIGEPVYRISGVDGLHRIGDGPVFFDDSFSPEGRDQTRRKVDLVSQVLRAGYTVLISDIANIWLSNPFPHLSSPALSYSDVIGTPDPEIGALTMDFLYLRPTTATLGLWSSFAQALTLCAAHHLSAPSLLNLLLENPLHTFRAIDYQLSPTLFASARETFDAPSGVFPGERGFPMVLRNDWYGNADTRQNMLEKNGFWRVEDVEEGICSPVTEWVPTDDAEMWPLVHATDSLFDDMVGLSPSVSNPASSPMPFDLHMHVLTTGDNPAATQRFIDTLLLTTASLSNSTSRAWTISLHFVVRPTHGVYASQPTVFRLMTTLNALSMLQWPHGAKTVVVANSSATMDGDHLADPARVWVPQTRSEALMVTTDEVAWQDGWIVWLKEVVENRWLCHVENRGDIDNDRACQYDERAYGVSMSVESIGRQVMQFYRSGYGEEGEDDVEEDDELEMQDPVAQVVKSQAWSPHAQVFFPYAWARFTRFVERVRDDEQSAHGAWVVDRELETKKTDGLRRFPVFAGAFMPELELAGGKGEEEQVEGVVREYRRGARVDMLDATVKARENNILNEHSLSEWYALFSSFVGLHGLHSYAPHDTDVSAEGSGLVIPTTARSGLGTLTLDDLTRAPGQLDPHARTMGRSPYAHTTVYDFRWRPMDARVAPLHHRDWAVRWTSWSEVRARVEAIRKAEIESWASSEEAEWTRICGWIVPMSCIVVGFVVVWLCCQIGYGGVAEMDPAAEEQV</sequence>
<feature type="domain" description="Nucleotide-diphospho-sugar transferase" evidence="2">
    <location>
        <begin position="127"/>
        <end position="261"/>
    </location>
</feature>
<dbReference type="PANTHER" id="PTHR47032:SF1">
    <property type="entry name" value="UDP-D-XYLOSE:L-FUCOSE ALPHA-1,3-D-XYLOSYLTRANSFERASE-RELATED"/>
    <property type="match status" value="1"/>
</dbReference>
<organism evidence="3 4">
    <name type="scientific">Jimgerdemannia flammicorona</name>
    <dbReference type="NCBI Taxonomy" id="994334"/>
    <lineage>
        <taxon>Eukaryota</taxon>
        <taxon>Fungi</taxon>
        <taxon>Fungi incertae sedis</taxon>
        <taxon>Mucoromycota</taxon>
        <taxon>Mucoromycotina</taxon>
        <taxon>Endogonomycetes</taxon>
        <taxon>Endogonales</taxon>
        <taxon>Endogonaceae</taxon>
        <taxon>Jimgerdemannia</taxon>
    </lineage>
</organism>
<accession>A0A433PPA0</accession>
<proteinExistence type="predicted"/>
<dbReference type="GO" id="GO:0005794">
    <property type="term" value="C:Golgi apparatus"/>
    <property type="evidence" value="ECO:0007669"/>
    <property type="project" value="TreeGrafter"/>
</dbReference>
<dbReference type="AlphaFoldDB" id="A0A433PPA0"/>
<dbReference type="InterPro" id="IPR005069">
    <property type="entry name" value="Nucl-diP-sugar_transferase"/>
</dbReference>
<dbReference type="Proteomes" id="UP000274822">
    <property type="component" value="Unassembled WGS sequence"/>
</dbReference>
<dbReference type="InterPro" id="IPR052636">
    <property type="entry name" value="UDP-D-xylose:L-fucose_XylT"/>
</dbReference>
<dbReference type="Pfam" id="PF03407">
    <property type="entry name" value="Nucleotid_trans"/>
    <property type="match status" value="1"/>
</dbReference>
<feature type="transmembrane region" description="Helical" evidence="1">
    <location>
        <begin position="20"/>
        <end position="39"/>
    </location>
</feature>
<evidence type="ECO:0000313" key="4">
    <source>
        <dbReference type="Proteomes" id="UP000274822"/>
    </source>
</evidence>
<comment type="caution">
    <text evidence="3">The sequence shown here is derived from an EMBL/GenBank/DDBJ whole genome shotgun (WGS) entry which is preliminary data.</text>
</comment>
<reference evidence="3 4" key="1">
    <citation type="journal article" date="2018" name="New Phytol.">
        <title>Phylogenomics of Endogonaceae and evolution of mycorrhizas within Mucoromycota.</title>
        <authorList>
            <person name="Chang Y."/>
            <person name="Desiro A."/>
            <person name="Na H."/>
            <person name="Sandor L."/>
            <person name="Lipzen A."/>
            <person name="Clum A."/>
            <person name="Barry K."/>
            <person name="Grigoriev I.V."/>
            <person name="Martin F.M."/>
            <person name="Stajich J.E."/>
            <person name="Smith M.E."/>
            <person name="Bonito G."/>
            <person name="Spatafora J.W."/>
        </authorList>
    </citation>
    <scope>NUCLEOTIDE SEQUENCE [LARGE SCALE GENOMIC DNA]</scope>
    <source>
        <strain evidence="3 4">AD002</strain>
    </source>
</reference>
<evidence type="ECO:0000259" key="2">
    <source>
        <dbReference type="Pfam" id="PF03407"/>
    </source>
</evidence>
<keyword evidence="1" id="KW-0472">Membrane</keyword>
<dbReference type="EMBL" id="RBNJ01021628">
    <property type="protein sequence ID" value="RUS19421.1"/>
    <property type="molecule type" value="Genomic_DNA"/>
</dbReference>
<keyword evidence="4" id="KW-1185">Reference proteome</keyword>
<name>A0A433PPA0_9FUNG</name>
<gene>
    <name evidence="3" type="ORF">BC938DRAFT_475743</name>
</gene>
<keyword evidence="1" id="KW-0812">Transmembrane</keyword>
<keyword evidence="1" id="KW-1133">Transmembrane helix</keyword>
<evidence type="ECO:0000313" key="3">
    <source>
        <dbReference type="EMBL" id="RUS19421.1"/>
    </source>
</evidence>
<dbReference type="GO" id="GO:0016757">
    <property type="term" value="F:glycosyltransferase activity"/>
    <property type="evidence" value="ECO:0007669"/>
    <property type="project" value="TreeGrafter"/>
</dbReference>